<dbReference type="RefSeq" id="WP_084334160.1">
    <property type="nucleotide sequence ID" value="NZ_FNFD01000004.1"/>
</dbReference>
<reference evidence="7 8" key="1">
    <citation type="submission" date="2016-10" db="EMBL/GenBank/DDBJ databases">
        <authorList>
            <person name="de Groot N.N."/>
        </authorList>
    </citation>
    <scope>NUCLEOTIDE SEQUENCE [LARGE SCALE GENOMIC DNA]</scope>
    <source>
        <strain evidence="7 8">JCM 21544</strain>
    </source>
</reference>
<dbReference type="InterPro" id="IPR051211">
    <property type="entry name" value="PG_lysyltransferase"/>
</dbReference>
<sequence length="347" mass="39212">MMNGTSLFLGESQEDIASERDARLRHFLGRHGRGCMAYSTLQPGLEYFIHDALGYLAYLPLHHPLFAPGRLHVVIGDPIAAPADYEALLDAYLAAPGAAATVFLEIGAAFADILARRGLPVNEMGIEWEIDLPAFDSDLRGPAFAHLRRWRNKARKEGVEVAEGRITDLDADELIALSRQWLQRKGGHEFIGLNRPLLLENEPDARYFWATREGRLLSLAIFDPLYRDGQVIGYLHNLSRTLAEAPHGTNDLIVLEAIRRFQAEGREVLSLGLSPFAEVENGPYPHRAYLTGLFRFMFRHCPFIYPFQGNYFHKDKYRGRSFKVYLASVPALNLYRVLGVFKALKVF</sequence>
<dbReference type="GO" id="GO:0005886">
    <property type="term" value="C:plasma membrane"/>
    <property type="evidence" value="ECO:0007669"/>
    <property type="project" value="UniProtKB-SubCell"/>
</dbReference>
<dbReference type="STRING" id="137658.SAMN05216186_104173"/>
<keyword evidence="2" id="KW-1003">Cell membrane</keyword>
<feature type="domain" description="Phosphatidylglycerol lysyltransferase C-terminal" evidence="6">
    <location>
        <begin position="69"/>
        <end position="327"/>
    </location>
</feature>
<name>A0A1G8Z1W2_9PSED</name>
<dbReference type="InterPro" id="IPR016181">
    <property type="entry name" value="Acyl_CoA_acyltransferase"/>
</dbReference>
<dbReference type="Proteomes" id="UP000198706">
    <property type="component" value="Unassembled WGS sequence"/>
</dbReference>
<dbReference type="Gene3D" id="3.40.630.30">
    <property type="match status" value="1"/>
</dbReference>
<evidence type="ECO:0000313" key="7">
    <source>
        <dbReference type="EMBL" id="SDK09031.1"/>
    </source>
</evidence>
<evidence type="ECO:0000256" key="4">
    <source>
        <dbReference type="ARBA" id="ARBA00022989"/>
    </source>
</evidence>
<proteinExistence type="predicted"/>
<dbReference type="SUPFAM" id="SSF55729">
    <property type="entry name" value="Acyl-CoA N-acyltransferases (Nat)"/>
    <property type="match status" value="1"/>
</dbReference>
<keyword evidence="7" id="KW-0808">Transferase</keyword>
<dbReference type="OrthoDB" id="181459at2"/>
<dbReference type="GO" id="GO:0055091">
    <property type="term" value="P:phospholipid homeostasis"/>
    <property type="evidence" value="ECO:0007669"/>
    <property type="project" value="TreeGrafter"/>
</dbReference>
<dbReference type="GO" id="GO:0016755">
    <property type="term" value="F:aminoacyltransferase activity"/>
    <property type="evidence" value="ECO:0007669"/>
    <property type="project" value="TreeGrafter"/>
</dbReference>
<keyword evidence="4" id="KW-1133">Transmembrane helix</keyword>
<comment type="subcellular location">
    <subcellularLocation>
        <location evidence="1">Cell membrane</location>
        <topology evidence="1">Multi-pass membrane protein</topology>
    </subcellularLocation>
</comment>
<evidence type="ECO:0000313" key="8">
    <source>
        <dbReference type="Proteomes" id="UP000198706"/>
    </source>
</evidence>
<dbReference type="AlphaFoldDB" id="A0A1G8Z1W2"/>
<gene>
    <name evidence="7" type="ORF">SAMN05216186_104173</name>
</gene>
<keyword evidence="5" id="KW-0472">Membrane</keyword>
<evidence type="ECO:0000256" key="3">
    <source>
        <dbReference type="ARBA" id="ARBA00022692"/>
    </source>
</evidence>
<dbReference type="EMBL" id="FNFD01000004">
    <property type="protein sequence ID" value="SDK09031.1"/>
    <property type="molecule type" value="Genomic_DNA"/>
</dbReference>
<evidence type="ECO:0000256" key="2">
    <source>
        <dbReference type="ARBA" id="ARBA00022475"/>
    </source>
</evidence>
<evidence type="ECO:0000256" key="5">
    <source>
        <dbReference type="ARBA" id="ARBA00023136"/>
    </source>
</evidence>
<evidence type="ECO:0000259" key="6">
    <source>
        <dbReference type="Pfam" id="PF09924"/>
    </source>
</evidence>
<keyword evidence="8" id="KW-1185">Reference proteome</keyword>
<accession>A0A1G8Z1W2</accession>
<dbReference type="PANTHER" id="PTHR34697">
    <property type="entry name" value="PHOSPHATIDYLGLYCEROL LYSYLTRANSFERASE"/>
    <property type="match status" value="1"/>
</dbReference>
<organism evidence="7 8">
    <name type="scientific">Pseudomonas indica</name>
    <dbReference type="NCBI Taxonomy" id="137658"/>
    <lineage>
        <taxon>Bacteria</taxon>
        <taxon>Pseudomonadati</taxon>
        <taxon>Pseudomonadota</taxon>
        <taxon>Gammaproteobacteria</taxon>
        <taxon>Pseudomonadales</taxon>
        <taxon>Pseudomonadaceae</taxon>
        <taxon>Pseudomonas</taxon>
    </lineage>
</organism>
<dbReference type="InterPro" id="IPR024320">
    <property type="entry name" value="LPG_synthase_C"/>
</dbReference>
<dbReference type="Pfam" id="PF09924">
    <property type="entry name" value="LPG_synthase_C"/>
    <property type="match status" value="1"/>
</dbReference>
<dbReference type="PANTHER" id="PTHR34697:SF2">
    <property type="entry name" value="PHOSPHATIDYLGLYCEROL LYSYLTRANSFERASE"/>
    <property type="match status" value="1"/>
</dbReference>
<keyword evidence="3" id="KW-0812">Transmembrane</keyword>
<evidence type="ECO:0000256" key="1">
    <source>
        <dbReference type="ARBA" id="ARBA00004651"/>
    </source>
</evidence>
<protein>
    <submittedName>
        <fullName evidence="7">Phosphatidylglycerol lysyltransferase</fullName>
    </submittedName>
</protein>